<keyword evidence="1" id="KW-0472">Membrane</keyword>
<keyword evidence="1" id="KW-1133">Transmembrane helix</keyword>
<dbReference type="InterPro" id="IPR012902">
    <property type="entry name" value="N_methyl_site"/>
</dbReference>
<dbReference type="EMBL" id="JH600068">
    <property type="protein sequence ID" value="EIG54761.1"/>
    <property type="molecule type" value="Genomic_DNA"/>
</dbReference>
<gene>
    <name evidence="2" type="ORF">DesU5LDRAFT_3127</name>
</gene>
<dbReference type="Pfam" id="PF07963">
    <property type="entry name" value="N_methyl"/>
    <property type="match status" value="1"/>
</dbReference>
<accession>I2Q4Q5</accession>
<proteinExistence type="predicted"/>
<dbReference type="eggNOG" id="ENOG50317XZ">
    <property type="taxonomic scope" value="Bacteria"/>
</dbReference>
<feature type="transmembrane region" description="Helical" evidence="1">
    <location>
        <begin position="12"/>
        <end position="35"/>
    </location>
</feature>
<dbReference type="STRING" id="596152.DesU5LDRAFT_3127"/>
<organism evidence="2">
    <name type="scientific">Desulfovibrio sp. U5L</name>
    <dbReference type="NCBI Taxonomy" id="596152"/>
    <lineage>
        <taxon>Bacteria</taxon>
        <taxon>Pseudomonadati</taxon>
        <taxon>Thermodesulfobacteriota</taxon>
        <taxon>Desulfovibrionia</taxon>
        <taxon>Desulfovibrionales</taxon>
        <taxon>Desulfovibrionaceae</taxon>
        <taxon>Desulfovibrio</taxon>
    </lineage>
</organism>
<dbReference type="OrthoDB" id="5455340at2"/>
<evidence type="ECO:0000313" key="2">
    <source>
        <dbReference type="EMBL" id="EIG54761.1"/>
    </source>
</evidence>
<protein>
    <submittedName>
        <fullName evidence="2">Prepilin-type N-terminal cleavage/methylation domain-containing protein</fullName>
    </submittedName>
</protein>
<dbReference type="AlphaFoldDB" id="I2Q4Q5"/>
<dbReference type="SUPFAM" id="SSF54523">
    <property type="entry name" value="Pili subunits"/>
    <property type="match status" value="1"/>
</dbReference>
<dbReference type="InterPro" id="IPR045584">
    <property type="entry name" value="Pilin-like"/>
</dbReference>
<dbReference type="PROSITE" id="PS00409">
    <property type="entry name" value="PROKAR_NTER_METHYL"/>
    <property type="match status" value="1"/>
</dbReference>
<name>I2Q4Q5_9BACT</name>
<dbReference type="NCBIfam" id="TIGR02532">
    <property type="entry name" value="IV_pilin_GFxxxE"/>
    <property type="match status" value="1"/>
</dbReference>
<evidence type="ECO:0000256" key="1">
    <source>
        <dbReference type="SAM" id="Phobius"/>
    </source>
</evidence>
<reference evidence="2" key="1">
    <citation type="submission" date="2011-11" db="EMBL/GenBank/DDBJ databases">
        <title>Improved High-Quality Draft sequence of Desulfovibrio sp. U5L.</title>
        <authorList>
            <consortium name="US DOE Joint Genome Institute"/>
            <person name="Lucas S."/>
            <person name="Han J."/>
            <person name="Lapidus A."/>
            <person name="Cheng J.-F."/>
            <person name="Goodwin L."/>
            <person name="Pitluck S."/>
            <person name="Peters L."/>
            <person name="Ovchinnikova G."/>
            <person name="Held B."/>
            <person name="Detter J.C."/>
            <person name="Han C."/>
            <person name="Tapia R."/>
            <person name="Land M."/>
            <person name="Hauser L."/>
            <person name="Kyrpides N."/>
            <person name="Ivanova N."/>
            <person name="Pagani I."/>
            <person name="Gabster J."/>
            <person name="Walker C."/>
            <person name="Stolyar S."/>
            <person name="Stahl D."/>
            <person name="Arkin A."/>
            <person name="Dehal P."/>
            <person name="Hazen T."/>
            <person name="Woyke T."/>
        </authorList>
    </citation>
    <scope>NUCLEOTIDE SEQUENCE [LARGE SCALE GENOMIC DNA]</scope>
    <source>
        <strain evidence="2">U5L</strain>
    </source>
</reference>
<sequence>MKRTLAARGFTLIEILLTFVLFGLVALMAVSYFGVGMTRTDIAKNQLQTDATLQLVMENMIAAQATSAYNADLKAFDATLGTVGVPQSTYGNGASYLITEKTFVCPSGSTFVANADSNQFLLVTIKPDANSGVSLTYLFSSNLGNCNVAGGGS</sequence>
<dbReference type="HOGENOM" id="CLU_1719446_0_0_7"/>
<keyword evidence="1" id="KW-0812">Transmembrane</keyword>